<dbReference type="RefSeq" id="XP_025432078.1">
    <property type="nucleotide sequence ID" value="XM_025574769.1"/>
</dbReference>
<keyword evidence="2" id="KW-0496">Mitochondrion</keyword>
<evidence type="ECO:0000256" key="1">
    <source>
        <dbReference type="ARBA" id="ARBA00004173"/>
    </source>
</evidence>
<dbReference type="InterPro" id="IPR020373">
    <property type="entry name" value="Kgd4/YMR-31"/>
</dbReference>
<evidence type="ECO:0000313" key="5">
    <source>
        <dbReference type="EMBL" id="PYH46096.1"/>
    </source>
</evidence>
<dbReference type="AlphaFoldDB" id="A0A318ZEX8"/>
<protein>
    <recommendedName>
        <fullName evidence="7">Ribosomal protein YMR-31</fullName>
    </recommendedName>
</protein>
<dbReference type="EMBL" id="KZ821228">
    <property type="protein sequence ID" value="PYH46096.1"/>
    <property type="molecule type" value="Genomic_DNA"/>
</dbReference>
<evidence type="ECO:0000256" key="2">
    <source>
        <dbReference type="ARBA" id="ARBA00023128"/>
    </source>
</evidence>
<dbReference type="Proteomes" id="UP000248349">
    <property type="component" value="Unassembled WGS sequence"/>
</dbReference>
<dbReference type="OrthoDB" id="2116030at2759"/>
<evidence type="ECO:0000256" key="3">
    <source>
        <dbReference type="ARBA" id="ARBA00043970"/>
    </source>
</evidence>
<keyword evidence="6" id="KW-1185">Reference proteome</keyword>
<comment type="subcellular location">
    <subcellularLocation>
        <location evidence="1">Mitochondrion</location>
    </subcellularLocation>
</comment>
<dbReference type="Pfam" id="PF10937">
    <property type="entry name" value="Kgd4-YMR31"/>
    <property type="match status" value="1"/>
</dbReference>
<accession>A0A318ZEX8</accession>
<dbReference type="GeneID" id="37075997"/>
<evidence type="ECO:0000313" key="6">
    <source>
        <dbReference type="Proteomes" id="UP000248349"/>
    </source>
</evidence>
<dbReference type="STRING" id="1450539.A0A318ZEX8"/>
<organism evidence="5 6">
    <name type="scientific">Aspergillus saccharolyticus JOP 1030-1</name>
    <dbReference type="NCBI Taxonomy" id="1450539"/>
    <lineage>
        <taxon>Eukaryota</taxon>
        <taxon>Fungi</taxon>
        <taxon>Dikarya</taxon>
        <taxon>Ascomycota</taxon>
        <taxon>Pezizomycotina</taxon>
        <taxon>Eurotiomycetes</taxon>
        <taxon>Eurotiomycetidae</taxon>
        <taxon>Eurotiales</taxon>
        <taxon>Aspergillaceae</taxon>
        <taxon>Aspergillus</taxon>
        <taxon>Aspergillus subgen. Circumdati</taxon>
    </lineage>
</organism>
<sequence>MHATMSLRNAARTPLIRFLGKRSVPSLSPHLPCQVRNFNECIDCLTRSLIESIDHTPRPHPASPTGVLPDSFAAYRSKAQQHGPLGRASFSQGIGRAPGASLGPIQPKQGEFFDRAELPTRFHRLPWTEAEIEAIETGGASLFA</sequence>
<dbReference type="PANTHER" id="PTHR31601:SF2">
    <property type="entry name" value="ALPHA-KETOGLUTARATE DEHYDROGENASE COMPONENT 4"/>
    <property type="match status" value="1"/>
</dbReference>
<feature type="region of interest" description="Disordered" evidence="4">
    <location>
        <begin position="84"/>
        <end position="106"/>
    </location>
</feature>
<comment type="similarity">
    <text evidence="3">Belongs to the alpha-ketoglutarate dehydrogenase component 4 family.</text>
</comment>
<dbReference type="GO" id="GO:0005739">
    <property type="term" value="C:mitochondrion"/>
    <property type="evidence" value="ECO:0007669"/>
    <property type="project" value="UniProtKB-SubCell"/>
</dbReference>
<evidence type="ECO:0000256" key="4">
    <source>
        <dbReference type="SAM" id="MobiDB-lite"/>
    </source>
</evidence>
<reference evidence="5 6" key="1">
    <citation type="submission" date="2016-12" db="EMBL/GenBank/DDBJ databases">
        <title>The genomes of Aspergillus section Nigri reveals drivers in fungal speciation.</title>
        <authorList>
            <consortium name="DOE Joint Genome Institute"/>
            <person name="Vesth T.C."/>
            <person name="Nybo J."/>
            <person name="Theobald S."/>
            <person name="Brandl J."/>
            <person name="Frisvad J.C."/>
            <person name="Nielsen K.F."/>
            <person name="Lyhne E.K."/>
            <person name="Kogle M.E."/>
            <person name="Kuo A."/>
            <person name="Riley R."/>
            <person name="Clum A."/>
            <person name="Nolan M."/>
            <person name="Lipzen A."/>
            <person name="Salamov A."/>
            <person name="Henrissat B."/>
            <person name="Wiebenga A."/>
            <person name="De Vries R.P."/>
            <person name="Grigoriev I.V."/>
            <person name="Mortensen U.H."/>
            <person name="Andersen M.R."/>
            <person name="Baker S.E."/>
        </authorList>
    </citation>
    <scope>NUCLEOTIDE SEQUENCE [LARGE SCALE GENOMIC DNA]</scope>
    <source>
        <strain evidence="5 6">JOP 1030-1</strain>
    </source>
</reference>
<dbReference type="GO" id="GO:0004591">
    <property type="term" value="F:oxoglutarate dehydrogenase (succinyl-transferring) activity"/>
    <property type="evidence" value="ECO:0007669"/>
    <property type="project" value="TreeGrafter"/>
</dbReference>
<dbReference type="GO" id="GO:0006103">
    <property type="term" value="P:2-oxoglutarate metabolic process"/>
    <property type="evidence" value="ECO:0007669"/>
    <property type="project" value="InterPro"/>
</dbReference>
<name>A0A318ZEX8_9EURO</name>
<dbReference type="PANTHER" id="PTHR31601">
    <property type="entry name" value="28S RIBOSOMAL PROTEIN S36, MITOCHONDRIAL"/>
    <property type="match status" value="1"/>
</dbReference>
<gene>
    <name evidence="5" type="ORF">BP01DRAFT_355729</name>
</gene>
<evidence type="ECO:0008006" key="7">
    <source>
        <dbReference type="Google" id="ProtNLM"/>
    </source>
</evidence>
<proteinExistence type="inferred from homology"/>